<dbReference type="GO" id="GO:0051301">
    <property type="term" value="P:cell division"/>
    <property type="evidence" value="ECO:0007669"/>
    <property type="project" value="UniProtKB-KW"/>
</dbReference>
<dbReference type="PROSITE" id="PS50059">
    <property type="entry name" value="FKBP_PPIASE"/>
    <property type="match status" value="1"/>
</dbReference>
<evidence type="ECO:0000313" key="12">
    <source>
        <dbReference type="Proteomes" id="UP000824223"/>
    </source>
</evidence>
<dbReference type="PROSITE" id="PS51257">
    <property type="entry name" value="PROKAR_LIPOPROTEIN"/>
    <property type="match status" value="1"/>
</dbReference>
<dbReference type="EC" id="5.2.1.8" evidence="7"/>
<keyword evidence="8" id="KW-0175">Coiled coil</keyword>
<dbReference type="Proteomes" id="UP000824223">
    <property type="component" value="Unassembled WGS sequence"/>
</dbReference>
<sequence length="354" mass="39358">MKKKIIVAAVAAMAAIALVGCGNELSNEYVVVEKYKGLEIPKSEAAEVTEEEVEQAIQANLQGTAESVPVTGRAAQTGDWVNIDYTGYVDGVAFDGGTAQGQSLQLGSGTYIGASGEYEGFEDQIEGHQTGDEFDITVQFPENYSADMAGKVADFHIVLNEIYTENIPELTDEWVMANSEGAKTVEEYRDEIRDQIEENADMTAESEMAQAAWDALMENVEVKKYPQESVDKQIEQAKEQYVQLAELYGTTLEDLLETQFMTTEEEFNEMLKESAQESAAFDEAVKLIADKENLTLSDKEYEEKIAEYAKEYGMGVDEYKEQIGEELLKNTILRETVVDYLIKECVQVEQSGTE</sequence>
<dbReference type="SUPFAM" id="SSF109998">
    <property type="entry name" value="Triger factor/SurA peptide-binding domain-like"/>
    <property type="match status" value="1"/>
</dbReference>
<feature type="domain" description="PPIase FKBP-type" evidence="10">
    <location>
        <begin position="78"/>
        <end position="168"/>
    </location>
</feature>
<evidence type="ECO:0000256" key="1">
    <source>
        <dbReference type="ARBA" id="ARBA00000971"/>
    </source>
</evidence>
<keyword evidence="5 7" id="KW-0413">Isomerase</keyword>
<comment type="catalytic activity">
    <reaction evidence="1 7">
        <text>[protein]-peptidylproline (omega=180) = [protein]-peptidylproline (omega=0)</text>
        <dbReference type="Rhea" id="RHEA:16237"/>
        <dbReference type="Rhea" id="RHEA-COMP:10747"/>
        <dbReference type="Rhea" id="RHEA-COMP:10748"/>
        <dbReference type="ChEBI" id="CHEBI:83833"/>
        <dbReference type="ChEBI" id="CHEBI:83834"/>
        <dbReference type="EC" id="5.2.1.8"/>
    </reaction>
</comment>
<accession>A0A9D2HAF6</accession>
<dbReference type="GO" id="GO:0015031">
    <property type="term" value="P:protein transport"/>
    <property type="evidence" value="ECO:0007669"/>
    <property type="project" value="InterPro"/>
</dbReference>
<keyword evidence="3" id="KW-0132">Cell division</keyword>
<dbReference type="GO" id="GO:0006457">
    <property type="term" value="P:protein folding"/>
    <property type="evidence" value="ECO:0007669"/>
    <property type="project" value="InterPro"/>
</dbReference>
<evidence type="ECO:0000313" key="11">
    <source>
        <dbReference type="EMBL" id="HJA06814.1"/>
    </source>
</evidence>
<feature type="coiled-coil region" evidence="8">
    <location>
        <begin position="185"/>
        <end position="247"/>
    </location>
</feature>
<evidence type="ECO:0000256" key="8">
    <source>
        <dbReference type="SAM" id="Coils"/>
    </source>
</evidence>
<dbReference type="InterPro" id="IPR001179">
    <property type="entry name" value="PPIase_FKBP_dom"/>
</dbReference>
<dbReference type="Pfam" id="PF05698">
    <property type="entry name" value="Trigger_C"/>
    <property type="match status" value="1"/>
</dbReference>
<proteinExistence type="predicted"/>
<reference evidence="11" key="1">
    <citation type="journal article" date="2021" name="PeerJ">
        <title>Extensive microbial diversity within the chicken gut microbiome revealed by metagenomics and culture.</title>
        <authorList>
            <person name="Gilroy R."/>
            <person name="Ravi A."/>
            <person name="Getino M."/>
            <person name="Pursley I."/>
            <person name="Horton D.L."/>
            <person name="Alikhan N.F."/>
            <person name="Baker D."/>
            <person name="Gharbi K."/>
            <person name="Hall N."/>
            <person name="Watson M."/>
            <person name="Adriaenssens E.M."/>
            <person name="Foster-Nyarko E."/>
            <person name="Jarju S."/>
            <person name="Secka A."/>
            <person name="Antonio M."/>
            <person name="Oren A."/>
            <person name="Chaudhuri R.R."/>
            <person name="La Ragione R."/>
            <person name="Hildebrand F."/>
            <person name="Pallen M.J."/>
        </authorList>
    </citation>
    <scope>NUCLEOTIDE SEQUENCE</scope>
    <source>
        <strain evidence="11">ChiSjej2B20-11307</strain>
    </source>
</reference>
<evidence type="ECO:0000256" key="2">
    <source>
        <dbReference type="ARBA" id="ARBA00004496"/>
    </source>
</evidence>
<gene>
    <name evidence="11" type="primary">tig</name>
    <name evidence="11" type="ORF">H9798_06715</name>
</gene>
<dbReference type="Gene3D" id="3.10.50.40">
    <property type="match status" value="1"/>
</dbReference>
<keyword evidence="9" id="KW-0732">Signal</keyword>
<evidence type="ECO:0000256" key="6">
    <source>
        <dbReference type="ARBA" id="ARBA00023306"/>
    </source>
</evidence>
<dbReference type="InterPro" id="IPR008880">
    <property type="entry name" value="Trigger_fac_C"/>
</dbReference>
<dbReference type="InterPro" id="IPR037041">
    <property type="entry name" value="Trigger_fac_C_sf"/>
</dbReference>
<dbReference type="InterPro" id="IPR027304">
    <property type="entry name" value="Trigger_fact/SurA_dom_sf"/>
</dbReference>
<reference evidence="11" key="2">
    <citation type="submission" date="2021-04" db="EMBL/GenBank/DDBJ databases">
        <authorList>
            <person name="Gilroy R."/>
        </authorList>
    </citation>
    <scope>NUCLEOTIDE SEQUENCE</scope>
    <source>
        <strain evidence="11">ChiSjej2B20-11307</strain>
    </source>
</reference>
<dbReference type="InterPro" id="IPR046357">
    <property type="entry name" value="PPIase_dom_sf"/>
</dbReference>
<dbReference type="Pfam" id="PF00254">
    <property type="entry name" value="FKBP_C"/>
    <property type="match status" value="1"/>
</dbReference>
<organism evidence="11 12">
    <name type="scientific">Candidatus Mediterraneibacter pullicola</name>
    <dbReference type="NCBI Taxonomy" id="2838682"/>
    <lineage>
        <taxon>Bacteria</taxon>
        <taxon>Bacillati</taxon>
        <taxon>Bacillota</taxon>
        <taxon>Clostridia</taxon>
        <taxon>Lachnospirales</taxon>
        <taxon>Lachnospiraceae</taxon>
        <taxon>Mediterraneibacter</taxon>
    </lineage>
</organism>
<dbReference type="InterPro" id="IPR005215">
    <property type="entry name" value="Trig_fac"/>
</dbReference>
<evidence type="ECO:0000256" key="7">
    <source>
        <dbReference type="PROSITE-ProRule" id="PRU00277"/>
    </source>
</evidence>
<protein>
    <recommendedName>
        <fullName evidence="7">peptidylprolyl isomerase</fullName>
        <ecNumber evidence="7">5.2.1.8</ecNumber>
    </recommendedName>
</protein>
<dbReference type="GO" id="GO:0005737">
    <property type="term" value="C:cytoplasm"/>
    <property type="evidence" value="ECO:0007669"/>
    <property type="project" value="UniProtKB-SubCell"/>
</dbReference>
<dbReference type="Gene3D" id="1.10.3120.10">
    <property type="entry name" value="Trigger factor, C-terminal domain"/>
    <property type="match status" value="1"/>
</dbReference>
<keyword evidence="6" id="KW-0131">Cell cycle</keyword>
<feature type="signal peptide" evidence="9">
    <location>
        <begin position="1"/>
        <end position="19"/>
    </location>
</feature>
<dbReference type="AlphaFoldDB" id="A0A9D2HAF6"/>
<comment type="subcellular location">
    <subcellularLocation>
        <location evidence="2">Cytoplasm</location>
    </subcellularLocation>
</comment>
<name>A0A9D2HAF6_9FIRM</name>
<comment type="caution">
    <text evidence="11">The sequence shown here is derived from an EMBL/GenBank/DDBJ whole genome shotgun (WGS) entry which is preliminary data.</text>
</comment>
<evidence type="ECO:0000256" key="4">
    <source>
        <dbReference type="ARBA" id="ARBA00023110"/>
    </source>
</evidence>
<dbReference type="EMBL" id="DXAK01000034">
    <property type="protein sequence ID" value="HJA06814.1"/>
    <property type="molecule type" value="Genomic_DNA"/>
</dbReference>
<feature type="chain" id="PRO_5038471319" description="peptidylprolyl isomerase" evidence="9">
    <location>
        <begin position="20"/>
        <end position="354"/>
    </location>
</feature>
<evidence type="ECO:0000256" key="3">
    <source>
        <dbReference type="ARBA" id="ARBA00022618"/>
    </source>
</evidence>
<evidence type="ECO:0000256" key="5">
    <source>
        <dbReference type="ARBA" id="ARBA00023235"/>
    </source>
</evidence>
<dbReference type="GO" id="GO:0003755">
    <property type="term" value="F:peptidyl-prolyl cis-trans isomerase activity"/>
    <property type="evidence" value="ECO:0007669"/>
    <property type="project" value="UniProtKB-KW"/>
</dbReference>
<evidence type="ECO:0000259" key="10">
    <source>
        <dbReference type="PROSITE" id="PS50059"/>
    </source>
</evidence>
<evidence type="ECO:0000256" key="9">
    <source>
        <dbReference type="SAM" id="SignalP"/>
    </source>
</evidence>
<dbReference type="NCBIfam" id="TIGR00115">
    <property type="entry name" value="tig"/>
    <property type="match status" value="1"/>
</dbReference>
<keyword evidence="4 7" id="KW-0697">Rotamase</keyword>
<dbReference type="SUPFAM" id="SSF54534">
    <property type="entry name" value="FKBP-like"/>
    <property type="match status" value="1"/>
</dbReference>